<feature type="domain" description="Major facilitator superfamily (MFS) profile" evidence="5">
    <location>
        <begin position="15"/>
        <end position="388"/>
    </location>
</feature>
<dbReference type="RefSeq" id="WP_132545649.1">
    <property type="nucleotide sequence ID" value="NZ_SLWY01000030.1"/>
</dbReference>
<organism evidence="6 7">
    <name type="scientific">Plasticicumulans lactativorans</name>
    <dbReference type="NCBI Taxonomy" id="1133106"/>
    <lineage>
        <taxon>Bacteria</taxon>
        <taxon>Pseudomonadati</taxon>
        <taxon>Pseudomonadota</taxon>
        <taxon>Gammaproteobacteria</taxon>
        <taxon>Candidatus Competibacteraceae</taxon>
        <taxon>Plasticicumulans</taxon>
    </lineage>
</organism>
<gene>
    <name evidence="6" type="ORF">EV699_13018</name>
</gene>
<dbReference type="Pfam" id="PF06779">
    <property type="entry name" value="MFS_4"/>
    <property type="match status" value="1"/>
</dbReference>
<keyword evidence="1 4" id="KW-0812">Transmembrane</keyword>
<evidence type="ECO:0000256" key="2">
    <source>
        <dbReference type="ARBA" id="ARBA00022989"/>
    </source>
</evidence>
<keyword evidence="3 4" id="KW-0472">Membrane</keyword>
<dbReference type="PROSITE" id="PS50850">
    <property type="entry name" value="MFS"/>
    <property type="match status" value="1"/>
</dbReference>
<dbReference type="GO" id="GO:0005886">
    <property type="term" value="C:plasma membrane"/>
    <property type="evidence" value="ECO:0007669"/>
    <property type="project" value="TreeGrafter"/>
</dbReference>
<evidence type="ECO:0000313" key="7">
    <source>
        <dbReference type="Proteomes" id="UP000295765"/>
    </source>
</evidence>
<reference evidence="6 7" key="1">
    <citation type="submission" date="2019-03" db="EMBL/GenBank/DDBJ databases">
        <title>Genomic Encyclopedia of Type Strains, Phase IV (KMG-IV): sequencing the most valuable type-strain genomes for metagenomic binning, comparative biology and taxonomic classification.</title>
        <authorList>
            <person name="Goeker M."/>
        </authorList>
    </citation>
    <scope>NUCLEOTIDE SEQUENCE [LARGE SCALE GENOMIC DNA]</scope>
    <source>
        <strain evidence="6 7">DSM 25287</strain>
    </source>
</reference>
<dbReference type="PANTHER" id="PTHR23537">
    <property type="match status" value="1"/>
</dbReference>
<dbReference type="Gene3D" id="1.20.1250.20">
    <property type="entry name" value="MFS general substrate transporter like domains"/>
    <property type="match status" value="2"/>
</dbReference>
<proteinExistence type="predicted"/>
<feature type="transmembrane region" description="Helical" evidence="4">
    <location>
        <begin position="53"/>
        <end position="74"/>
    </location>
</feature>
<sequence>MHATDPRPPVPWHILLGAAAALAITMGVGRFVYTQLLPLMQRDHGLDTHAGGWLASINFAGYLAGALYAALWVPAAQRMRWFGAGLLASVASTLGMGLGASFALWALLRFVSGVAAALAMVLGGALVLERLPARHRAFGSGLMYGGMATGIVGSTLAVNLLDRFGLGVDALWLACGGLCVPLLWLVRPLFGPPPSTVMPARTAAQALPVHLPWLIAAYACAGYGYSTSATFLPLIVRGLGVSPAVVESTWLVVGLAALPASFAWGWVANRWGGARALDGAYLVQALGVGLPLLAPNAAGALAGAVLFGSSFIAVVGLALAIAREAEPTRASRAIGLMTAAYGVAQIVGPLVSARLSGPGDDFRLPLLLASGALLLGFGLLRLARPRPQLVAPAT</sequence>
<dbReference type="PANTHER" id="PTHR23537:SF1">
    <property type="entry name" value="SUGAR TRANSPORTER"/>
    <property type="match status" value="1"/>
</dbReference>
<evidence type="ECO:0000313" key="6">
    <source>
        <dbReference type="EMBL" id="TCO76395.1"/>
    </source>
</evidence>
<dbReference type="Proteomes" id="UP000295765">
    <property type="component" value="Unassembled WGS sequence"/>
</dbReference>
<feature type="transmembrane region" description="Helical" evidence="4">
    <location>
        <begin position="140"/>
        <end position="158"/>
    </location>
</feature>
<evidence type="ECO:0000259" key="5">
    <source>
        <dbReference type="PROSITE" id="PS50850"/>
    </source>
</evidence>
<evidence type="ECO:0000256" key="4">
    <source>
        <dbReference type="SAM" id="Phobius"/>
    </source>
</evidence>
<dbReference type="EMBL" id="SLWY01000030">
    <property type="protein sequence ID" value="TCO76395.1"/>
    <property type="molecule type" value="Genomic_DNA"/>
</dbReference>
<feature type="transmembrane region" description="Helical" evidence="4">
    <location>
        <begin position="364"/>
        <end position="383"/>
    </location>
</feature>
<dbReference type="InterPro" id="IPR036259">
    <property type="entry name" value="MFS_trans_sf"/>
</dbReference>
<evidence type="ECO:0000256" key="3">
    <source>
        <dbReference type="ARBA" id="ARBA00023136"/>
    </source>
</evidence>
<dbReference type="SUPFAM" id="SSF103473">
    <property type="entry name" value="MFS general substrate transporter"/>
    <property type="match status" value="1"/>
</dbReference>
<accession>A0A4R2LAU6</accession>
<feature type="transmembrane region" description="Helical" evidence="4">
    <location>
        <begin position="81"/>
        <end position="104"/>
    </location>
</feature>
<dbReference type="OrthoDB" id="9797953at2"/>
<feature type="transmembrane region" description="Helical" evidence="4">
    <location>
        <begin position="211"/>
        <end position="236"/>
    </location>
</feature>
<feature type="transmembrane region" description="Helical" evidence="4">
    <location>
        <begin position="170"/>
        <end position="190"/>
    </location>
</feature>
<dbReference type="GO" id="GO:0022857">
    <property type="term" value="F:transmembrane transporter activity"/>
    <property type="evidence" value="ECO:0007669"/>
    <property type="project" value="InterPro"/>
</dbReference>
<evidence type="ECO:0000256" key="1">
    <source>
        <dbReference type="ARBA" id="ARBA00022692"/>
    </source>
</evidence>
<feature type="transmembrane region" description="Helical" evidence="4">
    <location>
        <begin position="12"/>
        <end position="33"/>
    </location>
</feature>
<name>A0A4R2LAU6_9GAMM</name>
<keyword evidence="2 4" id="KW-1133">Transmembrane helix</keyword>
<feature type="transmembrane region" description="Helical" evidence="4">
    <location>
        <begin position="300"/>
        <end position="321"/>
    </location>
</feature>
<dbReference type="AlphaFoldDB" id="A0A4R2LAU6"/>
<dbReference type="InterPro" id="IPR010645">
    <property type="entry name" value="MFS_4"/>
</dbReference>
<feature type="transmembrane region" description="Helical" evidence="4">
    <location>
        <begin position="248"/>
        <end position="267"/>
    </location>
</feature>
<feature type="transmembrane region" description="Helical" evidence="4">
    <location>
        <begin position="333"/>
        <end position="352"/>
    </location>
</feature>
<keyword evidence="7" id="KW-1185">Reference proteome</keyword>
<protein>
    <submittedName>
        <fullName evidence="6">Putative MFS family arabinose efflux permease</fullName>
    </submittedName>
</protein>
<comment type="caution">
    <text evidence="6">The sequence shown here is derived from an EMBL/GenBank/DDBJ whole genome shotgun (WGS) entry which is preliminary data.</text>
</comment>
<feature type="transmembrane region" description="Helical" evidence="4">
    <location>
        <begin position="110"/>
        <end position="128"/>
    </location>
</feature>
<dbReference type="InterPro" id="IPR020846">
    <property type="entry name" value="MFS_dom"/>
</dbReference>